<dbReference type="EMBL" id="JAVRHQ010000001">
    <property type="protein sequence ID" value="MDT0641249.1"/>
    <property type="molecule type" value="Genomic_DNA"/>
</dbReference>
<accession>A0ABU3C4K5</accession>
<dbReference type="InterPro" id="IPR011990">
    <property type="entry name" value="TPR-like_helical_dom_sf"/>
</dbReference>
<protein>
    <submittedName>
        <fullName evidence="5">DUF6377 domain-containing protein</fullName>
    </submittedName>
</protein>
<feature type="signal peptide" evidence="3">
    <location>
        <begin position="1"/>
        <end position="20"/>
    </location>
</feature>
<dbReference type="Pfam" id="PF19904">
    <property type="entry name" value="DUF6377"/>
    <property type="match status" value="1"/>
</dbReference>
<dbReference type="InterPro" id="IPR016032">
    <property type="entry name" value="Sig_transdc_resp-reg_C-effctor"/>
</dbReference>
<keyword evidence="3" id="KW-0732">Signal</keyword>
<dbReference type="Proteomes" id="UP001262889">
    <property type="component" value="Unassembled WGS sequence"/>
</dbReference>
<reference evidence="5 6" key="1">
    <citation type="submission" date="2023-09" db="EMBL/GenBank/DDBJ databases">
        <authorList>
            <person name="Rey-Velasco X."/>
        </authorList>
    </citation>
    <scope>NUCLEOTIDE SEQUENCE [LARGE SCALE GENOMIC DNA]</scope>
    <source>
        <strain evidence="5 6">F363</strain>
    </source>
</reference>
<evidence type="ECO:0000256" key="2">
    <source>
        <dbReference type="SAM" id="Phobius"/>
    </source>
</evidence>
<evidence type="ECO:0000259" key="4">
    <source>
        <dbReference type="Pfam" id="PF19904"/>
    </source>
</evidence>
<proteinExistence type="predicted"/>
<dbReference type="SUPFAM" id="SSF46894">
    <property type="entry name" value="C-terminal effector domain of the bipartite response regulators"/>
    <property type="match status" value="1"/>
</dbReference>
<evidence type="ECO:0000313" key="6">
    <source>
        <dbReference type="Proteomes" id="UP001262889"/>
    </source>
</evidence>
<sequence>MKIKTFLLFLCLLSYGFIHAQNGDTLISIVDKEIANRKNSTLEEYSKLEKLKRNVHKARLSGTSKEIYDAYLELYNGYRSFKYDSAYFYLEKAKELAKQMNDSSLMGETKIKESFILLSAGLFTEAFDTIKSVEINQLDNDNKYDFYFTKARSYFDIADYNDDSRFRINYVRKGIFNLEEALKYVDKNSSKGLMASGLKNLKQQNWEKAKSIYLQWLGDHDLSPQLYGVATSSLSYIYDQTGEREKAIKYLALAAISDLRNSIKENIALRNLAIELNEDGELNKANKYVRVALTDAEFYNARHRRNQISAILPIMESAQLYKLEENNKNLENAVILLALFTVISLVFLGIIFKQLKEKKAARKALSRNNERLQQMNLSLIEADTIKQDYITYFLKATSQLIGKMGTLQKNTILKVKTKKPEEILQIVQKYSAKKERAALFHQFDEVFLQLFPSFIDRFNSLFPQDEKRVVKKGELLNTELRIFALYRLGIQDNKQVAEFLDISISTVYSYKTRLKSKSDYREDFESKIMDIKRFA</sequence>
<feature type="chain" id="PRO_5047454922" evidence="3">
    <location>
        <begin position="21"/>
        <end position="535"/>
    </location>
</feature>
<dbReference type="Gene3D" id="1.25.40.10">
    <property type="entry name" value="Tetratricopeptide repeat domain"/>
    <property type="match status" value="1"/>
</dbReference>
<feature type="coiled-coil region" evidence="1">
    <location>
        <begin position="355"/>
        <end position="382"/>
    </location>
</feature>
<keyword evidence="2" id="KW-0472">Membrane</keyword>
<evidence type="ECO:0000313" key="5">
    <source>
        <dbReference type="EMBL" id="MDT0641249.1"/>
    </source>
</evidence>
<keyword evidence="1" id="KW-0175">Coiled coil</keyword>
<name>A0ABU3C4K5_9FLAO</name>
<feature type="domain" description="DUF6377" evidence="4">
    <location>
        <begin position="258"/>
        <end position="497"/>
    </location>
</feature>
<keyword evidence="2" id="KW-1133">Transmembrane helix</keyword>
<gene>
    <name evidence="5" type="ORF">RM553_00260</name>
</gene>
<dbReference type="InterPro" id="IPR045957">
    <property type="entry name" value="DUF6377"/>
</dbReference>
<evidence type="ECO:0000256" key="1">
    <source>
        <dbReference type="SAM" id="Coils"/>
    </source>
</evidence>
<organism evidence="5 6">
    <name type="scientific">Autumnicola tepida</name>
    <dbReference type="NCBI Taxonomy" id="3075595"/>
    <lineage>
        <taxon>Bacteria</taxon>
        <taxon>Pseudomonadati</taxon>
        <taxon>Bacteroidota</taxon>
        <taxon>Flavobacteriia</taxon>
        <taxon>Flavobacteriales</taxon>
        <taxon>Flavobacteriaceae</taxon>
        <taxon>Autumnicola</taxon>
    </lineage>
</organism>
<evidence type="ECO:0000256" key="3">
    <source>
        <dbReference type="SAM" id="SignalP"/>
    </source>
</evidence>
<keyword evidence="2" id="KW-0812">Transmembrane</keyword>
<dbReference type="RefSeq" id="WP_311532846.1">
    <property type="nucleotide sequence ID" value="NZ_JAVRHQ010000001.1"/>
</dbReference>
<comment type="caution">
    <text evidence="5">The sequence shown here is derived from an EMBL/GenBank/DDBJ whole genome shotgun (WGS) entry which is preliminary data.</text>
</comment>
<keyword evidence="6" id="KW-1185">Reference proteome</keyword>
<dbReference type="SUPFAM" id="SSF48452">
    <property type="entry name" value="TPR-like"/>
    <property type="match status" value="1"/>
</dbReference>
<feature type="transmembrane region" description="Helical" evidence="2">
    <location>
        <begin position="333"/>
        <end position="352"/>
    </location>
</feature>